<accession>A0A7X0F5G6</accession>
<keyword evidence="2" id="KW-1185">Reference proteome</keyword>
<dbReference type="EMBL" id="JACHOU010000002">
    <property type="protein sequence ID" value="MBB6353482.1"/>
    <property type="molecule type" value="Genomic_DNA"/>
</dbReference>
<dbReference type="AlphaFoldDB" id="A0A7X0F5G6"/>
<comment type="caution">
    <text evidence="1">The sequence shown here is derived from an EMBL/GenBank/DDBJ whole genome shotgun (WGS) entry which is preliminary data.</text>
</comment>
<evidence type="ECO:0000313" key="2">
    <source>
        <dbReference type="Proteomes" id="UP000536262"/>
    </source>
</evidence>
<sequence length="69" mass="7655">MSIDLNSATWQAVRDHAEKAVEASRDRLEGAHLNASETDIERGRIKALREILALGSDKPKPEIVTNVPY</sequence>
<gene>
    <name evidence="1" type="ORF">GGR00_001250</name>
</gene>
<organism evidence="1 2">
    <name type="scientific">Aminobacter aganoensis</name>
    <dbReference type="NCBI Taxonomy" id="83264"/>
    <lineage>
        <taxon>Bacteria</taxon>
        <taxon>Pseudomonadati</taxon>
        <taxon>Pseudomonadota</taxon>
        <taxon>Alphaproteobacteria</taxon>
        <taxon>Hyphomicrobiales</taxon>
        <taxon>Phyllobacteriaceae</taxon>
        <taxon>Aminobacter</taxon>
    </lineage>
</organism>
<protein>
    <submittedName>
        <fullName evidence="1">Uncharacterized protein</fullName>
    </submittedName>
</protein>
<proteinExistence type="predicted"/>
<evidence type="ECO:0000313" key="1">
    <source>
        <dbReference type="EMBL" id="MBB6353482.1"/>
    </source>
</evidence>
<dbReference type="Proteomes" id="UP000536262">
    <property type="component" value="Unassembled WGS sequence"/>
</dbReference>
<name>A0A7X0F5G6_9HYPH</name>
<reference evidence="1 2" key="1">
    <citation type="submission" date="2020-08" db="EMBL/GenBank/DDBJ databases">
        <title>Genomic Encyclopedia of Type Strains, Phase IV (KMG-IV): sequencing the most valuable type-strain genomes for metagenomic binning, comparative biology and taxonomic classification.</title>
        <authorList>
            <person name="Goeker M."/>
        </authorList>
    </citation>
    <scope>NUCLEOTIDE SEQUENCE [LARGE SCALE GENOMIC DNA]</scope>
    <source>
        <strain evidence="1 2">DSM 7051</strain>
    </source>
</reference>
<dbReference type="RefSeq" id="WP_184698546.1">
    <property type="nucleotide sequence ID" value="NZ_BAABEG010000001.1"/>
</dbReference>